<reference evidence="2" key="2">
    <citation type="submission" date="2022-01" db="EMBL/GenBank/DDBJ databases">
        <authorList>
            <person name="Yamashiro T."/>
            <person name="Shiraishi A."/>
            <person name="Satake H."/>
            <person name="Nakayama K."/>
        </authorList>
    </citation>
    <scope>NUCLEOTIDE SEQUENCE</scope>
</reference>
<dbReference type="EMBL" id="BQNB010009487">
    <property type="protein sequence ID" value="GJS64214.1"/>
    <property type="molecule type" value="Genomic_DNA"/>
</dbReference>
<reference evidence="2" key="1">
    <citation type="journal article" date="2022" name="Int. J. Mol. Sci.">
        <title>Draft Genome of Tanacetum Coccineum: Genomic Comparison of Closely Related Tanacetum-Family Plants.</title>
        <authorList>
            <person name="Yamashiro T."/>
            <person name="Shiraishi A."/>
            <person name="Nakayama K."/>
            <person name="Satake H."/>
        </authorList>
    </citation>
    <scope>NUCLEOTIDE SEQUENCE</scope>
</reference>
<evidence type="ECO:0000313" key="3">
    <source>
        <dbReference type="Proteomes" id="UP001151760"/>
    </source>
</evidence>
<feature type="transmembrane region" description="Helical" evidence="1">
    <location>
        <begin position="113"/>
        <end position="133"/>
    </location>
</feature>
<keyword evidence="1" id="KW-0472">Membrane</keyword>
<name>A0ABQ4XG69_9ASTR</name>
<dbReference type="Proteomes" id="UP001151760">
    <property type="component" value="Unassembled WGS sequence"/>
</dbReference>
<sequence length="278" mass="30922">MSCWDLFESRVISGRVEYFCKCSRQLTVQTIKTRKNPGKRFVTCSKCKVYDFLDDDLPSKYYKKLLYEMFQNKKQSKKHMDYEQVINVLAIEKSICEKELRATKSKLKLHDGLFFIMLGTFSVVCVGFGMLVVCKCLLANASCKYKMQMQALQMLACKLQAANACLQMQAANACLQMQAANACLQMQAANASCKCKLQMQAANACLQMLACKCKLQMLACKCLPANACLQMQAANACLQMQAANACLQMQAANACLQMLASYKCLLAANACKCLLANA</sequence>
<organism evidence="2 3">
    <name type="scientific">Tanacetum coccineum</name>
    <dbReference type="NCBI Taxonomy" id="301880"/>
    <lineage>
        <taxon>Eukaryota</taxon>
        <taxon>Viridiplantae</taxon>
        <taxon>Streptophyta</taxon>
        <taxon>Embryophyta</taxon>
        <taxon>Tracheophyta</taxon>
        <taxon>Spermatophyta</taxon>
        <taxon>Magnoliopsida</taxon>
        <taxon>eudicotyledons</taxon>
        <taxon>Gunneridae</taxon>
        <taxon>Pentapetalae</taxon>
        <taxon>asterids</taxon>
        <taxon>campanulids</taxon>
        <taxon>Asterales</taxon>
        <taxon>Asteraceae</taxon>
        <taxon>Asteroideae</taxon>
        <taxon>Anthemideae</taxon>
        <taxon>Anthemidinae</taxon>
        <taxon>Tanacetum</taxon>
    </lineage>
</organism>
<evidence type="ECO:0000313" key="2">
    <source>
        <dbReference type="EMBL" id="GJS64214.1"/>
    </source>
</evidence>
<keyword evidence="3" id="KW-1185">Reference proteome</keyword>
<accession>A0ABQ4XG69</accession>
<gene>
    <name evidence="2" type="ORF">Tco_0678778</name>
</gene>
<protein>
    <submittedName>
        <fullName evidence="2">Uncharacterized protein</fullName>
    </submittedName>
</protein>
<proteinExistence type="predicted"/>
<keyword evidence="1" id="KW-1133">Transmembrane helix</keyword>
<comment type="caution">
    <text evidence="2">The sequence shown here is derived from an EMBL/GenBank/DDBJ whole genome shotgun (WGS) entry which is preliminary data.</text>
</comment>
<evidence type="ECO:0000256" key="1">
    <source>
        <dbReference type="SAM" id="Phobius"/>
    </source>
</evidence>
<keyword evidence="1" id="KW-0812">Transmembrane</keyword>